<keyword evidence="6" id="KW-1185">Reference proteome</keyword>
<dbReference type="InterPro" id="IPR012677">
    <property type="entry name" value="Nucleotide-bd_a/b_plait_sf"/>
</dbReference>
<name>A0AAU9WRF5_9CNID</name>
<evidence type="ECO:0000256" key="1">
    <source>
        <dbReference type="ARBA" id="ARBA00022737"/>
    </source>
</evidence>
<reference evidence="5 6" key="1">
    <citation type="submission" date="2022-05" db="EMBL/GenBank/DDBJ databases">
        <authorList>
            <consortium name="Genoscope - CEA"/>
            <person name="William W."/>
        </authorList>
    </citation>
    <scope>NUCLEOTIDE SEQUENCE [LARGE SCALE GENOMIC DNA]</scope>
</reference>
<dbReference type="Gene3D" id="3.30.70.330">
    <property type="match status" value="3"/>
</dbReference>
<keyword evidence="2 3" id="KW-0694">RNA-binding</keyword>
<dbReference type="SUPFAM" id="SSF54928">
    <property type="entry name" value="RNA-binding domain, RBD"/>
    <property type="match status" value="3"/>
</dbReference>
<feature type="domain" description="RRM" evidence="4">
    <location>
        <begin position="1"/>
        <end position="46"/>
    </location>
</feature>
<accession>A0AAU9WRF5</accession>
<dbReference type="Proteomes" id="UP001159428">
    <property type="component" value="Unassembled WGS sequence"/>
</dbReference>
<dbReference type="AlphaFoldDB" id="A0AAU9WRF5"/>
<comment type="caution">
    <text evidence="5">The sequence shown here is derived from an EMBL/GenBank/DDBJ whole genome shotgun (WGS) entry which is preliminary data.</text>
</comment>
<dbReference type="SMART" id="SM00361">
    <property type="entry name" value="RRM_1"/>
    <property type="match status" value="2"/>
</dbReference>
<dbReference type="SMART" id="SM00360">
    <property type="entry name" value="RRM"/>
    <property type="match status" value="2"/>
</dbReference>
<dbReference type="CDD" id="cd12353">
    <property type="entry name" value="RRM2_TIA1_like"/>
    <property type="match status" value="1"/>
</dbReference>
<dbReference type="PROSITE" id="PS50102">
    <property type="entry name" value="RRM"/>
    <property type="match status" value="3"/>
</dbReference>
<keyword evidence="1" id="KW-0677">Repeat</keyword>
<feature type="domain" description="RRM" evidence="4">
    <location>
        <begin position="59"/>
        <end position="137"/>
    </location>
</feature>
<evidence type="ECO:0000313" key="5">
    <source>
        <dbReference type="EMBL" id="CAH3123207.1"/>
    </source>
</evidence>
<feature type="domain" description="RRM" evidence="4">
    <location>
        <begin position="163"/>
        <end position="235"/>
    </location>
</feature>
<evidence type="ECO:0000256" key="2">
    <source>
        <dbReference type="ARBA" id="ARBA00022884"/>
    </source>
</evidence>
<dbReference type="PANTHER" id="PTHR24012">
    <property type="entry name" value="RNA BINDING PROTEIN"/>
    <property type="match status" value="1"/>
</dbReference>
<gene>
    <name evidence="5" type="ORF">PMEA_00009526</name>
</gene>
<organism evidence="5 6">
    <name type="scientific">Pocillopora meandrina</name>
    <dbReference type="NCBI Taxonomy" id="46732"/>
    <lineage>
        <taxon>Eukaryota</taxon>
        <taxon>Metazoa</taxon>
        <taxon>Cnidaria</taxon>
        <taxon>Anthozoa</taxon>
        <taxon>Hexacorallia</taxon>
        <taxon>Scleractinia</taxon>
        <taxon>Astrocoeniina</taxon>
        <taxon>Pocilloporidae</taxon>
        <taxon>Pocillopora</taxon>
    </lineage>
</organism>
<dbReference type="InterPro" id="IPR035979">
    <property type="entry name" value="RBD_domain_sf"/>
</dbReference>
<dbReference type="InterPro" id="IPR003954">
    <property type="entry name" value="RRM_euk-type"/>
</dbReference>
<evidence type="ECO:0000259" key="4">
    <source>
        <dbReference type="PROSITE" id="PS50102"/>
    </source>
</evidence>
<dbReference type="InterPro" id="IPR000504">
    <property type="entry name" value="RRM_dom"/>
</dbReference>
<evidence type="ECO:0000313" key="6">
    <source>
        <dbReference type="Proteomes" id="UP001159428"/>
    </source>
</evidence>
<dbReference type="Pfam" id="PF00076">
    <property type="entry name" value="RRM_1"/>
    <property type="match status" value="3"/>
</dbReference>
<dbReference type="GO" id="GO:0003723">
    <property type="term" value="F:RNA binding"/>
    <property type="evidence" value="ECO:0007669"/>
    <property type="project" value="UniProtKB-UniRule"/>
</dbReference>
<proteinExistence type="predicted"/>
<protein>
    <recommendedName>
        <fullName evidence="4">RRM domain-containing protein</fullName>
    </recommendedName>
</protein>
<evidence type="ECO:0000256" key="3">
    <source>
        <dbReference type="PROSITE-ProRule" id="PRU00176"/>
    </source>
</evidence>
<dbReference type="EMBL" id="CALNXJ010000019">
    <property type="protein sequence ID" value="CAH3123207.1"/>
    <property type="molecule type" value="Genomic_DNA"/>
</dbReference>
<sequence length="363" mass="40875">MINASSSTDPYCFVEFEKRKDAEYALCAMNNRTVYDKNIKVNWATNNTGGMRKDTSNHYHIFVGDLDPEIENEGLYKAFSAFGQVSDCRVVKDTTSGKSKGYGFVSFVKKEDAEKAMREMKGQQLKGRNIRTNWAARKAMVPGEATKQLSLEEISRQASPYNSTVYVGNLPPGCTDDTLRQNFSHFGQIYDIKIFPEKFYGFIKFYTHDQALDAIYKSQRTVLGDNLLKCSWGKEQTDMNNAQSAMQQWQQYYQQYYQQVYNQQPMQQQSPAQAGYVQYPAAAAAAQYVYYPQQPFGNQPMQVVQAAMPGYPAQMSPASSAGQQPPTQNQQMMGMIGPHHQGAPSPANPTSYVMQQAAGYPTQ</sequence>